<gene>
    <name evidence="2" type="ORF">ACFQH9_01090</name>
</gene>
<dbReference type="PANTHER" id="PTHR43698:SF1">
    <property type="entry name" value="BLL4564 PROTEIN"/>
    <property type="match status" value="1"/>
</dbReference>
<dbReference type="Gene3D" id="2.60.120.10">
    <property type="entry name" value="Jelly Rolls"/>
    <property type="match status" value="1"/>
</dbReference>
<dbReference type="InterPro" id="IPR014710">
    <property type="entry name" value="RmlC-like_jellyroll"/>
</dbReference>
<reference evidence="3" key="1">
    <citation type="journal article" date="2019" name="Int. J. Syst. Evol. Microbiol.">
        <title>The Global Catalogue of Microorganisms (GCM) 10K type strain sequencing project: providing services to taxonomists for standard genome sequencing and annotation.</title>
        <authorList>
            <consortium name="The Broad Institute Genomics Platform"/>
            <consortium name="The Broad Institute Genome Sequencing Center for Infectious Disease"/>
            <person name="Wu L."/>
            <person name="Ma J."/>
        </authorList>
    </citation>
    <scope>NUCLEOTIDE SEQUENCE [LARGE SCALE GENOMIC DNA]</scope>
    <source>
        <strain evidence="3">CGMCC 4.7397</strain>
    </source>
</reference>
<dbReference type="EMBL" id="JBHSQK010000003">
    <property type="protein sequence ID" value="MFC5946869.1"/>
    <property type="molecule type" value="Genomic_DNA"/>
</dbReference>
<feature type="domain" description="Cupin type-2" evidence="1">
    <location>
        <begin position="43"/>
        <end position="96"/>
    </location>
</feature>
<organism evidence="2 3">
    <name type="scientific">Pseudonocardia lutea</name>
    <dbReference type="NCBI Taxonomy" id="2172015"/>
    <lineage>
        <taxon>Bacteria</taxon>
        <taxon>Bacillati</taxon>
        <taxon>Actinomycetota</taxon>
        <taxon>Actinomycetes</taxon>
        <taxon>Pseudonocardiales</taxon>
        <taxon>Pseudonocardiaceae</taxon>
        <taxon>Pseudonocardia</taxon>
    </lineage>
</organism>
<comment type="caution">
    <text evidence="2">The sequence shown here is derived from an EMBL/GenBank/DDBJ whole genome shotgun (WGS) entry which is preliminary data.</text>
</comment>
<name>A0ABW1I2A7_9PSEU</name>
<protein>
    <submittedName>
        <fullName evidence="2">Cupin domain-containing protein</fullName>
    </submittedName>
</protein>
<dbReference type="SUPFAM" id="SSF51182">
    <property type="entry name" value="RmlC-like cupins"/>
    <property type="match status" value="1"/>
</dbReference>
<dbReference type="CDD" id="cd02233">
    <property type="entry name" value="cupin_HNL-like"/>
    <property type="match status" value="1"/>
</dbReference>
<dbReference type="RefSeq" id="WP_379563177.1">
    <property type="nucleotide sequence ID" value="NZ_JBHSQK010000003.1"/>
</dbReference>
<evidence type="ECO:0000259" key="1">
    <source>
        <dbReference type="Pfam" id="PF07883"/>
    </source>
</evidence>
<evidence type="ECO:0000313" key="3">
    <source>
        <dbReference type="Proteomes" id="UP001596119"/>
    </source>
</evidence>
<dbReference type="PANTHER" id="PTHR43698">
    <property type="entry name" value="RIBD C-TERMINAL DOMAIN CONTAINING PROTEIN"/>
    <property type="match status" value="1"/>
</dbReference>
<dbReference type="InterPro" id="IPR047263">
    <property type="entry name" value="HNL-like_cupin"/>
</dbReference>
<sequence length="132" mass="14433">MKIIRGRAAGGTSEQRTETFTGTVYADPLLRSTDGVTINTVFFAPCSRTYWHTHEHGQLLHVTAGAGRICSEGGPIEELRAGDVVWVPAGERHWHGGGQDSYLVHVAVSLGKTDWEHKVSEAEYTSTIQEQA</sequence>
<dbReference type="InterPro" id="IPR011051">
    <property type="entry name" value="RmlC_Cupin_sf"/>
</dbReference>
<dbReference type="Pfam" id="PF07883">
    <property type="entry name" value="Cupin_2"/>
    <property type="match status" value="1"/>
</dbReference>
<proteinExistence type="predicted"/>
<dbReference type="InterPro" id="IPR013096">
    <property type="entry name" value="Cupin_2"/>
</dbReference>
<keyword evidence="3" id="KW-1185">Reference proteome</keyword>
<dbReference type="Proteomes" id="UP001596119">
    <property type="component" value="Unassembled WGS sequence"/>
</dbReference>
<accession>A0ABW1I2A7</accession>
<evidence type="ECO:0000313" key="2">
    <source>
        <dbReference type="EMBL" id="MFC5946869.1"/>
    </source>
</evidence>